<feature type="chain" id="PRO_5006427720" evidence="6">
    <location>
        <begin position="24"/>
        <end position="575"/>
    </location>
</feature>
<feature type="compositionally biased region" description="Pro residues" evidence="5">
    <location>
        <begin position="130"/>
        <end position="140"/>
    </location>
</feature>
<keyword evidence="2 3" id="KW-0802">TPR repeat</keyword>
<protein>
    <submittedName>
        <fullName evidence="7">Uncharacterized protein</fullName>
    </submittedName>
</protein>
<feature type="region of interest" description="Disordered" evidence="5">
    <location>
        <begin position="96"/>
        <end position="148"/>
    </location>
</feature>
<evidence type="ECO:0000256" key="5">
    <source>
        <dbReference type="SAM" id="MobiDB-lite"/>
    </source>
</evidence>
<dbReference type="InterPro" id="IPR019734">
    <property type="entry name" value="TPR_rpt"/>
</dbReference>
<dbReference type="PANTHER" id="PTHR44943">
    <property type="entry name" value="CELLULOSE SYNTHASE OPERON PROTEIN C"/>
    <property type="match status" value="1"/>
</dbReference>
<organism evidence="7 8">
    <name type="scientific">Verrucomicrobia subdivision 6 bacterium BACL9 MAG-120820-bin42</name>
    <dbReference type="NCBI Taxonomy" id="1655634"/>
    <lineage>
        <taxon>Bacteria</taxon>
        <taxon>Pseudomonadati</taxon>
        <taxon>Verrucomicrobiota</taxon>
        <taxon>Verrucomicrobiia</taxon>
        <taxon>Verrucomicrobiales</taxon>
        <taxon>Verrucomicrobia subdivision 6</taxon>
    </lineage>
</organism>
<evidence type="ECO:0000256" key="2">
    <source>
        <dbReference type="ARBA" id="ARBA00022803"/>
    </source>
</evidence>
<reference evidence="7 8" key="1">
    <citation type="submission" date="2015-10" db="EMBL/GenBank/DDBJ databases">
        <title>Metagenome-Assembled Genomes uncover a global brackish microbiome.</title>
        <authorList>
            <person name="Hugerth L.W."/>
            <person name="Larsson J."/>
            <person name="Alneberg J."/>
            <person name="Lindh M.V."/>
            <person name="Legrand C."/>
            <person name="Pinhassi J."/>
            <person name="Andersson A.F."/>
        </authorList>
    </citation>
    <scope>NUCLEOTIDE SEQUENCE [LARGE SCALE GENOMIC DNA]</scope>
    <source>
        <strain evidence="7">BACL9 MAG-120820-bin42</strain>
    </source>
</reference>
<keyword evidence="1" id="KW-0677">Repeat</keyword>
<evidence type="ECO:0000256" key="4">
    <source>
        <dbReference type="SAM" id="Coils"/>
    </source>
</evidence>
<feature type="compositionally biased region" description="Pro residues" evidence="5">
    <location>
        <begin position="102"/>
        <end position="114"/>
    </location>
</feature>
<feature type="repeat" description="TPR" evidence="3">
    <location>
        <begin position="463"/>
        <end position="496"/>
    </location>
</feature>
<gene>
    <name evidence="7" type="ORF">ABS32_02810</name>
</gene>
<accession>A0A0R2X9E1</accession>
<comment type="caution">
    <text evidence="7">The sequence shown here is derived from an EMBL/GenBank/DDBJ whole genome shotgun (WGS) entry which is preliminary data.</text>
</comment>
<dbReference type="Gene3D" id="1.25.40.10">
    <property type="entry name" value="Tetratricopeptide repeat domain"/>
    <property type="match status" value="2"/>
</dbReference>
<dbReference type="AlphaFoldDB" id="A0A0R2X9E1"/>
<feature type="compositionally biased region" description="Low complexity" evidence="5">
    <location>
        <begin position="363"/>
        <end position="377"/>
    </location>
</feature>
<evidence type="ECO:0000313" key="7">
    <source>
        <dbReference type="EMBL" id="KRP32693.1"/>
    </source>
</evidence>
<dbReference type="Pfam" id="PF13174">
    <property type="entry name" value="TPR_6"/>
    <property type="match status" value="1"/>
</dbReference>
<dbReference type="PANTHER" id="PTHR44943:SF8">
    <property type="entry name" value="TPR REPEAT-CONTAINING PROTEIN MJ0263"/>
    <property type="match status" value="1"/>
</dbReference>
<feature type="region of interest" description="Disordered" evidence="5">
    <location>
        <begin position="363"/>
        <end position="390"/>
    </location>
</feature>
<name>A0A0R2X9E1_9BACT</name>
<feature type="coiled-coil region" evidence="4">
    <location>
        <begin position="154"/>
        <end position="273"/>
    </location>
</feature>
<keyword evidence="4" id="KW-0175">Coiled coil</keyword>
<sequence>MKLFRWIALWAFCFCVTATLLFAAASPQDDYLQIYVMIQEGDKLTQGGQNSQGREKYEVAMQRLEKLKNENPEWEPTIVKYRIKYLNEKLESLKAAKDTAPAPKPAPTLTPPPTAEKIAPSEPKTEIPASPAPSTAPAPAPVASDDPSALRQKIISLSGELESARTELRQAKTDLDAAVADKKQLQEKLSATPAPDASVAKLQEENSALRGKLTAAEESLKKAAGGEIAGEMSSLRGQVEQLEKKLAEANNKSAELTRANDEYKTKIASLSAQLQQAGPSGKSDSTLAKENVMLRSILDRQLKEQARREAARRLVLDEFKNLAVSTDALKMQMEVLSSPLVALTEEEQGMLKFSAPTLVAPEPAAAAPTPTLSSSAEKPVSPETFSEKPRIPDEFKDTAAQATSLYNEKKFDESAAAYEQILAKYPQSIYALSNLGVVRFQQQKYPEAEKALREAIRVAPNDAFSHSVLGIALVQQEKYDDAIQILSRAVALDPSDAKTRNYLGISSSRKGLQEAAEQECRKAIELDDGYGDAHFNLAVIYATQTPPSKELAKRHYSRALELGVPKDAELEKLIN</sequence>
<dbReference type="InterPro" id="IPR011990">
    <property type="entry name" value="TPR-like_helical_dom_sf"/>
</dbReference>
<evidence type="ECO:0000256" key="6">
    <source>
        <dbReference type="SAM" id="SignalP"/>
    </source>
</evidence>
<evidence type="ECO:0000313" key="8">
    <source>
        <dbReference type="Proteomes" id="UP000051557"/>
    </source>
</evidence>
<dbReference type="Gene3D" id="1.10.287.1490">
    <property type="match status" value="1"/>
</dbReference>
<feature type="signal peptide" evidence="6">
    <location>
        <begin position="1"/>
        <end position="23"/>
    </location>
</feature>
<dbReference type="SUPFAM" id="SSF48452">
    <property type="entry name" value="TPR-like"/>
    <property type="match status" value="1"/>
</dbReference>
<dbReference type="Pfam" id="PF13424">
    <property type="entry name" value="TPR_12"/>
    <property type="match status" value="1"/>
</dbReference>
<dbReference type="Proteomes" id="UP000051557">
    <property type="component" value="Unassembled WGS sequence"/>
</dbReference>
<dbReference type="PROSITE" id="PS50005">
    <property type="entry name" value="TPR"/>
    <property type="match status" value="2"/>
</dbReference>
<feature type="repeat" description="TPR" evidence="3">
    <location>
        <begin position="429"/>
        <end position="462"/>
    </location>
</feature>
<keyword evidence="6" id="KW-0732">Signal</keyword>
<dbReference type="InterPro" id="IPR051685">
    <property type="entry name" value="Ycf3/AcsC/BcsC/TPR_MFPF"/>
</dbReference>
<evidence type="ECO:0000256" key="1">
    <source>
        <dbReference type="ARBA" id="ARBA00022737"/>
    </source>
</evidence>
<evidence type="ECO:0000256" key="3">
    <source>
        <dbReference type="PROSITE-ProRule" id="PRU00339"/>
    </source>
</evidence>
<proteinExistence type="predicted"/>
<dbReference type="EMBL" id="LIDM01000071">
    <property type="protein sequence ID" value="KRP32693.1"/>
    <property type="molecule type" value="Genomic_DNA"/>
</dbReference>
<dbReference type="SMART" id="SM00028">
    <property type="entry name" value="TPR"/>
    <property type="match status" value="4"/>
</dbReference>